<feature type="region of interest" description="Disordered" evidence="2">
    <location>
        <begin position="525"/>
        <end position="584"/>
    </location>
</feature>
<dbReference type="InterPro" id="IPR004087">
    <property type="entry name" value="KH_dom"/>
</dbReference>
<dbReference type="InterPro" id="IPR055429">
    <property type="entry name" value="TRAPPC13_M"/>
</dbReference>
<dbReference type="InterPro" id="IPR056149">
    <property type="entry name" value="PRP5/DDX46/KHDC4_KH"/>
</dbReference>
<dbReference type="Pfam" id="PF22675">
    <property type="entry name" value="KH-I_KHDC4-BBP"/>
    <property type="match status" value="1"/>
</dbReference>
<dbReference type="SMART" id="SM00322">
    <property type="entry name" value="KH"/>
    <property type="match status" value="1"/>
</dbReference>
<dbReference type="AlphaFoldDB" id="A0A2K3Q998"/>
<dbReference type="EMBL" id="NRSZ01000968">
    <property type="protein sequence ID" value="PNY24127.1"/>
    <property type="molecule type" value="Genomic_DNA"/>
</dbReference>
<comment type="caution">
    <text evidence="4">The sequence shown here is derived from an EMBL/GenBank/DDBJ whole genome shotgun (WGS) entry which is preliminary data.</text>
</comment>
<dbReference type="PROSITE" id="PS50084">
    <property type="entry name" value="KH_TYPE_1"/>
    <property type="match status" value="1"/>
</dbReference>
<evidence type="ECO:0000313" key="5">
    <source>
        <dbReference type="Proteomes" id="UP000236621"/>
    </source>
</evidence>
<evidence type="ECO:0000259" key="3">
    <source>
        <dbReference type="SMART" id="SM00322"/>
    </source>
</evidence>
<feature type="compositionally biased region" description="Pro residues" evidence="2">
    <location>
        <begin position="607"/>
        <end position="621"/>
    </location>
</feature>
<evidence type="ECO:0000256" key="2">
    <source>
        <dbReference type="SAM" id="MobiDB-lite"/>
    </source>
</evidence>
<dbReference type="CDD" id="cd22385">
    <property type="entry name" value="KH-I_KHDC4_rpt1"/>
    <property type="match status" value="1"/>
</dbReference>
<dbReference type="CDD" id="cd22386">
    <property type="entry name" value="KH-I_KHDC4_rpt2"/>
    <property type="match status" value="1"/>
</dbReference>
<dbReference type="FunFam" id="3.30.1370.10:FF:000037">
    <property type="entry name" value="KH domain protein"/>
    <property type="match status" value="1"/>
</dbReference>
<reference evidence="4 5" key="1">
    <citation type="submission" date="2017-08" db="EMBL/GenBank/DDBJ databases">
        <title>Harnessing the power of phylogenomics to disentangle the directionality and signatures of interkingdom host jumping in the parasitic fungal genus Tolypocladium.</title>
        <authorList>
            <person name="Quandt C.A."/>
            <person name="Patterson W."/>
            <person name="Spatafora J.W."/>
        </authorList>
    </citation>
    <scope>NUCLEOTIDE SEQUENCE [LARGE SCALE GENOMIC DNA]</scope>
    <source>
        <strain evidence="4 5">CBS 113982</strain>
    </source>
</reference>
<proteinExistence type="predicted"/>
<dbReference type="InterPro" id="IPR055427">
    <property type="entry name" value="TRAPPC13_N"/>
</dbReference>
<sequence length="898" mass="97411">SSASAFALLHPASCRSLAVARSCRPSISRLCLLCCARTPYPEPHNNRHDAPVSRARARHPREFDRQPTMTEAARPGAKRSRFDQMEEPEPKRTSRFDRRSRSPPARRAEETRERSPRPHQDDSTESKKSPVDAAAAAAAAAARINAQLQARKGIQHVDVPPINKPEETTTPPASARTNVSSAGIVPTRRVDGEMYIADGDYIKDIEVNDLRNRYLLTKASTQKMIGDETGAGMLPPSPNLPRGHHVDLSQDITTRGSYYPNKNMATAANPPLYLHITSTTKAGLEAAVAKIQELIEQELPPLVDERRFRRRDQEQPQVERDEFGRRKWPEEKIPVDLEPVPGFNLRAQIVGSGGSYVKHIQSETGCRVQIKGLGSGYLEVATNRESDEDIGPDPKMVEKAKELCEDLIANVKEQYEDWKSRPPRHHDRGGYGGDSHRGGRSHDHSSYSSYGRQGADQATVPGSSSAPGANTAATTADWSQYAQHYASANANGAGSDPYAAYGGYANYVAWYNYYYQAQAGQAAPGQAAPGQAAAPPPPPSEAAPPPPPSDAAPPPPGGSDYNSGRATVKMSHQRYPSHDPIKEPHTVSVKVLRQGLSRPSVVTQYPVEPPLSPPSTKPAPAPASLAYRSSSKAAGTTSTNPEPFLLSPIVNLPVSFGSAYVGETFSCTLCANNDLPADAPKQIRDVCIEAEMKTPGLGAAHKLDLGPGSAADAGGTDLDAGGTLQRVVSFDLKEEGNHVLAVTVSYYEATETSGRTRTFRKLYQFICKASLIVRTKVGPLDVHVDGREGRSRWVLEAQLENCSEDVVQLEKVAMEPEDGFAYRDCNWESSGSEKPVLHPGEVEQVCFVVEETKRQQDDDGGDSADGRITFGVLGIGWRGEMGNRGFLSTGKLGTRRAR</sequence>
<feature type="compositionally biased region" description="Basic and acidic residues" evidence="2">
    <location>
        <begin position="80"/>
        <end position="130"/>
    </location>
</feature>
<feature type="compositionally biased region" description="Polar residues" evidence="2">
    <location>
        <begin position="627"/>
        <end position="639"/>
    </location>
</feature>
<dbReference type="GO" id="GO:0003723">
    <property type="term" value="F:RNA binding"/>
    <property type="evidence" value="ECO:0007669"/>
    <property type="project" value="UniProtKB-UniRule"/>
</dbReference>
<organism evidence="4 5">
    <name type="scientific">Tolypocladium capitatum</name>
    <dbReference type="NCBI Taxonomy" id="45235"/>
    <lineage>
        <taxon>Eukaryota</taxon>
        <taxon>Fungi</taxon>
        <taxon>Dikarya</taxon>
        <taxon>Ascomycota</taxon>
        <taxon>Pezizomycotina</taxon>
        <taxon>Sordariomycetes</taxon>
        <taxon>Hypocreomycetidae</taxon>
        <taxon>Hypocreales</taxon>
        <taxon>Ophiocordycipitaceae</taxon>
        <taxon>Tolypocladium</taxon>
    </lineage>
</organism>
<feature type="non-terminal residue" evidence="4">
    <location>
        <position position="1"/>
    </location>
</feature>
<name>A0A2K3Q998_9HYPO</name>
<dbReference type="Gene3D" id="3.30.1370.10">
    <property type="entry name" value="K Homology domain, type 1"/>
    <property type="match status" value="2"/>
</dbReference>
<dbReference type="Proteomes" id="UP000236621">
    <property type="component" value="Unassembled WGS sequence"/>
</dbReference>
<dbReference type="PANTHER" id="PTHR15744">
    <property type="entry name" value="BLOM7"/>
    <property type="match status" value="1"/>
</dbReference>
<feature type="compositionally biased region" description="Basic and acidic residues" evidence="2">
    <location>
        <begin position="434"/>
        <end position="445"/>
    </location>
</feature>
<dbReference type="GO" id="GO:0005634">
    <property type="term" value="C:nucleus"/>
    <property type="evidence" value="ECO:0007669"/>
    <property type="project" value="InterPro"/>
</dbReference>
<keyword evidence="5" id="KW-1185">Reference proteome</keyword>
<dbReference type="Pfam" id="PF06159">
    <property type="entry name" value="TRAPPC13_N"/>
    <property type="match status" value="1"/>
</dbReference>
<accession>A0A2K3Q998</accession>
<feature type="region of interest" description="Disordered" evidence="2">
    <location>
        <begin position="603"/>
        <end position="639"/>
    </location>
</feature>
<dbReference type="Pfam" id="PF23647">
    <property type="entry name" value="TRAPPC13_M"/>
    <property type="match status" value="1"/>
</dbReference>
<feature type="domain" description="K Homology" evidence="3">
    <location>
        <begin position="327"/>
        <end position="409"/>
    </location>
</feature>
<feature type="region of interest" description="Disordered" evidence="2">
    <location>
        <begin position="415"/>
        <end position="471"/>
    </location>
</feature>
<dbReference type="SUPFAM" id="SSF54791">
    <property type="entry name" value="Eukaryotic type KH-domain (KH-domain type I)"/>
    <property type="match status" value="2"/>
</dbReference>
<feature type="region of interest" description="Disordered" evidence="2">
    <location>
        <begin position="159"/>
        <end position="179"/>
    </location>
</feature>
<feature type="compositionally biased region" description="Polar residues" evidence="2">
    <location>
        <begin position="460"/>
        <end position="471"/>
    </location>
</feature>
<dbReference type="InterPro" id="IPR036612">
    <property type="entry name" value="KH_dom_type_1_sf"/>
</dbReference>
<evidence type="ECO:0000256" key="1">
    <source>
        <dbReference type="PROSITE-ProRule" id="PRU00117"/>
    </source>
</evidence>
<feature type="compositionally biased region" description="Polar residues" evidence="2">
    <location>
        <begin position="168"/>
        <end position="179"/>
    </location>
</feature>
<dbReference type="PANTHER" id="PTHR15744:SF0">
    <property type="entry name" value="KH HOMOLOGY DOMAIN-CONTAINING PROTEIN 4"/>
    <property type="match status" value="1"/>
</dbReference>
<evidence type="ECO:0000313" key="4">
    <source>
        <dbReference type="EMBL" id="PNY24127.1"/>
    </source>
</evidence>
<feature type="region of interest" description="Disordered" evidence="2">
    <location>
        <begin position="42"/>
        <end position="136"/>
    </location>
</feature>
<protein>
    <recommendedName>
        <fullName evidence="3">K Homology domain-containing protein</fullName>
    </recommendedName>
</protein>
<dbReference type="Pfam" id="PF23469">
    <property type="entry name" value="KH_12"/>
    <property type="match status" value="1"/>
</dbReference>
<dbReference type="InterPro" id="IPR055256">
    <property type="entry name" value="KH_1_KHDC4/BBP-like"/>
</dbReference>
<dbReference type="InterPro" id="IPR047889">
    <property type="entry name" value="KHDC4_KH-I_second"/>
</dbReference>
<feature type="compositionally biased region" description="Pro residues" evidence="2">
    <location>
        <begin position="534"/>
        <end position="557"/>
    </location>
</feature>
<dbReference type="STRING" id="45235.A0A2K3Q998"/>
<dbReference type="OrthoDB" id="10250284at2759"/>
<keyword evidence="1" id="KW-0694">RNA-binding</keyword>
<dbReference type="InterPro" id="IPR031121">
    <property type="entry name" value="RIK/BLOM7"/>
</dbReference>
<gene>
    <name evidence="4" type="ORF">TCAP_05944</name>
</gene>
<dbReference type="InterPro" id="IPR047890">
    <property type="entry name" value="KHDC4_KH-I_first"/>
</dbReference>